<evidence type="ECO:0000313" key="2">
    <source>
        <dbReference type="Proteomes" id="UP001338137"/>
    </source>
</evidence>
<proteinExistence type="predicted"/>
<dbReference type="EMBL" id="JARLKY010000090">
    <property type="protein sequence ID" value="MEC0231302.1"/>
    <property type="molecule type" value="Genomic_DNA"/>
</dbReference>
<keyword evidence="2" id="KW-1185">Reference proteome</keyword>
<sequence length="85" mass="9785">MLEKLIQEGEQVRQTCAQDGMVGQFMVGEDYEKWIAKCTLFMERTYPKETLTQRFIEASKKAVGNSTSYYDTMIGILKALNEYEG</sequence>
<evidence type="ECO:0000313" key="1">
    <source>
        <dbReference type="EMBL" id="MEC0231302.1"/>
    </source>
</evidence>
<gene>
    <name evidence="1" type="ORF">P4I72_29810</name>
</gene>
<organism evidence="1 2">
    <name type="scientific">Paenibacillus alba</name>
    <dbReference type="NCBI Taxonomy" id="1197127"/>
    <lineage>
        <taxon>Bacteria</taxon>
        <taxon>Bacillati</taxon>
        <taxon>Bacillota</taxon>
        <taxon>Bacilli</taxon>
        <taxon>Bacillales</taxon>
        <taxon>Paenibacillaceae</taxon>
        <taxon>Paenibacillus</taxon>
    </lineage>
</organism>
<comment type="caution">
    <text evidence="1">The sequence shown here is derived from an EMBL/GenBank/DDBJ whole genome shotgun (WGS) entry which is preliminary data.</text>
</comment>
<evidence type="ECO:0008006" key="3">
    <source>
        <dbReference type="Google" id="ProtNLM"/>
    </source>
</evidence>
<dbReference type="Proteomes" id="UP001338137">
    <property type="component" value="Unassembled WGS sequence"/>
</dbReference>
<accession>A0ABU6GAY7</accession>
<reference evidence="1 2" key="1">
    <citation type="submission" date="2023-03" db="EMBL/GenBank/DDBJ databases">
        <title>Bacillus Genome Sequencing.</title>
        <authorList>
            <person name="Dunlap C."/>
        </authorList>
    </citation>
    <scope>NUCLEOTIDE SEQUENCE [LARGE SCALE GENOMIC DNA]</scope>
    <source>
        <strain evidence="1 2">BD-533</strain>
    </source>
</reference>
<name>A0ABU6GAY7_9BACL</name>
<dbReference type="RefSeq" id="WP_326075288.1">
    <property type="nucleotide sequence ID" value="NZ_JARLKY010000090.1"/>
</dbReference>
<protein>
    <recommendedName>
        <fullName evidence="3">TipAS antibiotic-recognition domain-containing protein</fullName>
    </recommendedName>
</protein>